<reference evidence="2" key="1">
    <citation type="submission" date="2024-07" db="EMBL/GenBank/DDBJ databases">
        <authorList>
            <person name="Yu S.T."/>
        </authorList>
    </citation>
    <scope>NUCLEOTIDE SEQUENCE</scope>
    <source>
        <strain evidence="2">R11</strain>
    </source>
</reference>
<name>A0AB39N7V3_9ACTN</name>
<proteinExistence type="predicted"/>
<dbReference type="AlphaFoldDB" id="A0AB39N7V3"/>
<sequence length="340" mass="37714">MTDTTNTPEPVRLLACGYCYEEHGEEVHPHPECPIGKTGTPARYRLRSDEEIEAVQWTGRNADQLRAFCGPDFDTIDPEDRAEDPDQDAQLLSDASHWVGMKPGDWVLKHVDHFTATSDEAFRAVWETAVLPAVPVPPTTHAGDRAAPVDWIDGHPQLEAIAAAVWEQCRHTEHGGCIDDDPRNIAVAAYAAVLPVLTGLASEIRARAFKAAANYVRGHSADERYGRASISTAMCMVSAELRRMADEAQQQPDTETRGTEAHPPGHRWYVETLDELAEEWAPGMRFTDRAEALARFETVSRNHPTWKDGAPVRRRFVRETTSYTVEQPASGPGRVADEEA</sequence>
<protein>
    <submittedName>
        <fullName evidence="2">Uncharacterized protein</fullName>
    </submittedName>
</protein>
<dbReference type="EMBL" id="CP163432">
    <property type="protein sequence ID" value="XDQ14518.1"/>
    <property type="molecule type" value="Genomic_DNA"/>
</dbReference>
<dbReference type="RefSeq" id="WP_369274480.1">
    <property type="nucleotide sequence ID" value="NZ_CP163432.1"/>
</dbReference>
<organism evidence="2">
    <name type="scientific">Streptomyces sp. R11</name>
    <dbReference type="NCBI Taxonomy" id="3238625"/>
    <lineage>
        <taxon>Bacteria</taxon>
        <taxon>Bacillati</taxon>
        <taxon>Actinomycetota</taxon>
        <taxon>Actinomycetes</taxon>
        <taxon>Kitasatosporales</taxon>
        <taxon>Streptomycetaceae</taxon>
        <taxon>Streptomyces</taxon>
    </lineage>
</organism>
<evidence type="ECO:0000256" key="1">
    <source>
        <dbReference type="SAM" id="MobiDB-lite"/>
    </source>
</evidence>
<gene>
    <name evidence="2" type="ORF">AB5J55_35175</name>
</gene>
<feature type="region of interest" description="Disordered" evidence="1">
    <location>
        <begin position="245"/>
        <end position="266"/>
    </location>
</feature>
<evidence type="ECO:0000313" key="2">
    <source>
        <dbReference type="EMBL" id="XDQ14518.1"/>
    </source>
</evidence>
<feature type="region of interest" description="Disordered" evidence="1">
    <location>
        <begin position="319"/>
        <end position="340"/>
    </location>
</feature>
<accession>A0AB39N7V3</accession>